<keyword evidence="4 5" id="KW-0472">Membrane</keyword>
<keyword evidence="3 5" id="KW-1133">Transmembrane helix</keyword>
<organism evidence="8 9">
    <name type="scientific">Candidatus Daviesbacteria bacterium GW2011_GWB1_36_5</name>
    <dbReference type="NCBI Taxonomy" id="1618426"/>
    <lineage>
        <taxon>Bacteria</taxon>
        <taxon>Candidatus Daviesiibacteriota</taxon>
    </lineage>
</organism>
<dbReference type="GO" id="GO:0016020">
    <property type="term" value="C:membrane"/>
    <property type="evidence" value="ECO:0007669"/>
    <property type="project" value="UniProtKB-SubCell"/>
</dbReference>
<name>A0A0G0EN23_9BACT</name>
<evidence type="ECO:0000256" key="3">
    <source>
        <dbReference type="ARBA" id="ARBA00022989"/>
    </source>
</evidence>
<evidence type="ECO:0000313" key="8">
    <source>
        <dbReference type="EMBL" id="KKQ08433.1"/>
    </source>
</evidence>
<evidence type="ECO:0000256" key="2">
    <source>
        <dbReference type="ARBA" id="ARBA00022692"/>
    </source>
</evidence>
<reference evidence="8 9" key="1">
    <citation type="journal article" date="2015" name="Nature">
        <title>rRNA introns, odd ribosomes, and small enigmatic genomes across a large radiation of phyla.</title>
        <authorList>
            <person name="Brown C.T."/>
            <person name="Hug L.A."/>
            <person name="Thomas B.C."/>
            <person name="Sharon I."/>
            <person name="Castelle C.J."/>
            <person name="Singh A."/>
            <person name="Wilkins M.J."/>
            <person name="Williams K.H."/>
            <person name="Banfield J.F."/>
        </authorList>
    </citation>
    <scope>NUCLEOTIDE SEQUENCE [LARGE SCALE GENOMIC DNA]</scope>
</reference>
<comment type="subcellular location">
    <subcellularLocation>
        <location evidence="1">Membrane</location>
        <topology evidence="1">Multi-pass membrane protein</topology>
    </subcellularLocation>
</comment>
<gene>
    <name evidence="8" type="ORF">US19_C0024G0003</name>
</gene>
<dbReference type="EMBL" id="LBSA01000024">
    <property type="protein sequence ID" value="KKQ08433.1"/>
    <property type="molecule type" value="Genomic_DNA"/>
</dbReference>
<evidence type="ECO:0000259" key="7">
    <source>
        <dbReference type="Pfam" id="PF04138"/>
    </source>
</evidence>
<evidence type="ECO:0000256" key="4">
    <source>
        <dbReference type="ARBA" id="ARBA00023136"/>
    </source>
</evidence>
<sequence length="516" mass="59489">MKVISIGMGQKIFEENSAVRQRMIEYGKIFDELHLVVFTPDLDKFENQTLSRNVFLYPSKSKVRVFYVFDFIKIIRKILKNSGKDNVVLTCQDPFETGIVGAMVKLFFGLPLHIQIHTDLAHKYFKGSSLLNKIRFIMSEFTLRYSDRVRVVSERIKKSIETFSKNIDVLPIYTKLQCSYDRKKSVISENLNSLNILTVCRLEKEKNLEIAAKAFKRVLDLGVLANFTIVGDGGERKNLENLCRELGIEKKVIFAGWQNNLEKYYEESDIYISTSLYEGYGMSMVEAGTYGLPLVISNTGVAGEVFKDGEEAFVCDAKDLNCFTQSILKIYRDKNLAQKMGQSARESAYRHLQSEKDYFKNYADSITKTVVGFKKINFISRIFNFKKTAFNSFMALRYFICGITAAATNIISIYIFTDVFDIWYLYSSIIAFLVSLLISFILQKFVVFKDIETRNIHQQFSKFFIVAILGVITNTILISLCVEIFGIWYVFSQIIAGFFVMIQNFISYKFFIFNKS</sequence>
<dbReference type="Proteomes" id="UP000034492">
    <property type="component" value="Unassembled WGS sequence"/>
</dbReference>
<dbReference type="Pfam" id="PF04138">
    <property type="entry name" value="GtrA_DPMS_TM"/>
    <property type="match status" value="1"/>
</dbReference>
<feature type="transmembrane region" description="Helical" evidence="5">
    <location>
        <begin position="494"/>
        <end position="513"/>
    </location>
</feature>
<dbReference type="AlphaFoldDB" id="A0A0G0EN23"/>
<proteinExistence type="predicted"/>
<dbReference type="PANTHER" id="PTHR45947:SF3">
    <property type="entry name" value="SULFOQUINOVOSYL TRANSFERASE SQD2"/>
    <property type="match status" value="1"/>
</dbReference>
<comment type="caution">
    <text evidence="8">The sequence shown here is derived from an EMBL/GenBank/DDBJ whole genome shotgun (WGS) entry which is preliminary data.</text>
</comment>
<dbReference type="GO" id="GO:0000271">
    <property type="term" value="P:polysaccharide biosynthetic process"/>
    <property type="evidence" value="ECO:0007669"/>
    <property type="project" value="InterPro"/>
</dbReference>
<evidence type="ECO:0000313" key="9">
    <source>
        <dbReference type="Proteomes" id="UP000034492"/>
    </source>
</evidence>
<keyword evidence="2 5" id="KW-0812">Transmembrane</keyword>
<feature type="transmembrane region" description="Helical" evidence="5">
    <location>
        <begin position="422"/>
        <end position="442"/>
    </location>
</feature>
<dbReference type="PANTHER" id="PTHR45947">
    <property type="entry name" value="SULFOQUINOVOSYL TRANSFERASE SQD2"/>
    <property type="match status" value="1"/>
</dbReference>
<dbReference type="GO" id="GO:0016757">
    <property type="term" value="F:glycosyltransferase activity"/>
    <property type="evidence" value="ECO:0007669"/>
    <property type="project" value="InterPro"/>
</dbReference>
<dbReference type="InterPro" id="IPR007267">
    <property type="entry name" value="GtrA_DPMS_TM"/>
</dbReference>
<keyword evidence="8" id="KW-0808">Transferase</keyword>
<dbReference type="Gene3D" id="3.40.50.2000">
    <property type="entry name" value="Glycogen Phosphorylase B"/>
    <property type="match status" value="2"/>
</dbReference>
<dbReference type="InterPro" id="IPR001296">
    <property type="entry name" value="Glyco_trans_1"/>
</dbReference>
<feature type="transmembrane region" description="Helical" evidence="5">
    <location>
        <begin position="395"/>
        <end position="416"/>
    </location>
</feature>
<dbReference type="Pfam" id="PF00534">
    <property type="entry name" value="Glycos_transf_1"/>
    <property type="match status" value="1"/>
</dbReference>
<evidence type="ECO:0000256" key="1">
    <source>
        <dbReference type="ARBA" id="ARBA00004141"/>
    </source>
</evidence>
<feature type="domain" description="GtrA/DPMS transmembrane" evidence="7">
    <location>
        <begin position="397"/>
        <end position="513"/>
    </location>
</feature>
<accession>A0A0G0EN23</accession>
<protein>
    <submittedName>
        <fullName evidence="8">Glycosyl transferase group 1</fullName>
    </submittedName>
</protein>
<dbReference type="InterPro" id="IPR050194">
    <property type="entry name" value="Glycosyltransferase_grp1"/>
</dbReference>
<feature type="transmembrane region" description="Helical" evidence="5">
    <location>
        <begin position="463"/>
        <end position="488"/>
    </location>
</feature>
<evidence type="ECO:0000256" key="5">
    <source>
        <dbReference type="SAM" id="Phobius"/>
    </source>
</evidence>
<evidence type="ECO:0000259" key="6">
    <source>
        <dbReference type="Pfam" id="PF00534"/>
    </source>
</evidence>
<feature type="domain" description="Glycosyl transferase family 1" evidence="6">
    <location>
        <begin position="185"/>
        <end position="346"/>
    </location>
</feature>
<dbReference type="SUPFAM" id="SSF53756">
    <property type="entry name" value="UDP-Glycosyltransferase/glycogen phosphorylase"/>
    <property type="match status" value="1"/>
</dbReference>